<name>A0A6I1UJL3_STRMT</name>
<organism evidence="1 2">
    <name type="scientific">Streptococcus mitis</name>
    <dbReference type="NCBI Taxonomy" id="28037"/>
    <lineage>
        <taxon>Bacteria</taxon>
        <taxon>Bacillati</taxon>
        <taxon>Bacillota</taxon>
        <taxon>Bacilli</taxon>
        <taxon>Lactobacillales</taxon>
        <taxon>Streptococcaceae</taxon>
        <taxon>Streptococcus</taxon>
        <taxon>Streptococcus mitis group</taxon>
    </lineage>
</organism>
<protein>
    <submittedName>
        <fullName evidence="1">Uncharacterized protein</fullName>
    </submittedName>
</protein>
<sequence>MLRGVFQLKKREVLTGQRLNELEINGIGLTKFKNEEIGIEVIWIDTENPPSDTIGWVAKK</sequence>
<comment type="caution">
    <text evidence="1">The sequence shown here is derived from an EMBL/GenBank/DDBJ whole genome shotgun (WGS) entry which is preliminary data.</text>
</comment>
<proteinExistence type="predicted"/>
<dbReference type="AlphaFoldDB" id="A0A6I1UJL3"/>
<accession>A0A6I1UJL3</accession>
<evidence type="ECO:0000313" key="1">
    <source>
        <dbReference type="EMBL" id="MQP83496.1"/>
    </source>
</evidence>
<dbReference type="EMBL" id="WIJV01000047">
    <property type="protein sequence ID" value="MQP83496.1"/>
    <property type="molecule type" value="Genomic_DNA"/>
</dbReference>
<gene>
    <name evidence="1" type="ORF">GEZ78_07940</name>
</gene>
<reference evidence="1 2" key="1">
    <citation type="submission" date="2019-10" db="EMBL/GenBank/DDBJ databases">
        <title>Streptococcus mitis of the oral and urogenital tracts.</title>
        <authorList>
            <person name="Price T."/>
            <person name="Mores C.R."/>
            <person name="Putonti C."/>
            <person name="Wolfe A.J."/>
        </authorList>
    </citation>
    <scope>NUCLEOTIDE SEQUENCE [LARGE SCALE GENOMIC DNA]</scope>
    <source>
        <strain evidence="1 2">SM39</strain>
    </source>
</reference>
<dbReference type="Proteomes" id="UP000436302">
    <property type="component" value="Unassembled WGS sequence"/>
</dbReference>
<evidence type="ECO:0000313" key="2">
    <source>
        <dbReference type="Proteomes" id="UP000436302"/>
    </source>
</evidence>